<dbReference type="Gene3D" id="2.40.10.10">
    <property type="entry name" value="Trypsin-like serine proteases"/>
    <property type="match status" value="1"/>
</dbReference>
<keyword evidence="2" id="KW-0964">Secreted</keyword>
<dbReference type="CDD" id="cd00190">
    <property type="entry name" value="Tryp_SPc"/>
    <property type="match status" value="1"/>
</dbReference>
<evidence type="ECO:0000256" key="6">
    <source>
        <dbReference type="ARBA" id="ARBA00023157"/>
    </source>
</evidence>
<comment type="subcellular location">
    <subcellularLocation>
        <location evidence="1">Secreted</location>
    </subcellularLocation>
</comment>
<dbReference type="SMART" id="SM00020">
    <property type="entry name" value="Tryp_SPc"/>
    <property type="match status" value="1"/>
</dbReference>
<evidence type="ECO:0000256" key="7">
    <source>
        <dbReference type="RuleBase" id="RU363034"/>
    </source>
</evidence>
<dbReference type="InterPro" id="IPR018114">
    <property type="entry name" value="TRYPSIN_HIS"/>
</dbReference>
<keyword evidence="12" id="KW-1185">Reference proteome</keyword>
<evidence type="ECO:0000256" key="1">
    <source>
        <dbReference type="ARBA" id="ARBA00004613"/>
    </source>
</evidence>
<dbReference type="Pfam" id="PF00089">
    <property type="entry name" value="Trypsin"/>
    <property type="match status" value="1"/>
</dbReference>
<dbReference type="GO" id="GO:0005615">
    <property type="term" value="C:extracellular space"/>
    <property type="evidence" value="ECO:0007669"/>
    <property type="project" value="TreeGrafter"/>
</dbReference>
<evidence type="ECO:0000256" key="3">
    <source>
        <dbReference type="ARBA" id="ARBA00022670"/>
    </source>
</evidence>
<dbReference type="AlphaFoldDB" id="A0A4D9D3H1"/>
<keyword evidence="6" id="KW-1015">Disulfide bond</keyword>
<evidence type="ECO:0000256" key="8">
    <source>
        <dbReference type="SAM" id="MobiDB-lite"/>
    </source>
</evidence>
<keyword evidence="9" id="KW-0732">Signal</keyword>
<evidence type="ECO:0000256" key="9">
    <source>
        <dbReference type="SAM" id="SignalP"/>
    </source>
</evidence>
<dbReference type="SUPFAM" id="SSF50494">
    <property type="entry name" value="Trypsin-like serine proteases"/>
    <property type="match status" value="1"/>
</dbReference>
<keyword evidence="7" id="KW-0720">Serine protease</keyword>
<dbReference type="GO" id="GO:0006508">
    <property type="term" value="P:proteolysis"/>
    <property type="evidence" value="ECO:0007669"/>
    <property type="project" value="UniProtKB-KW"/>
</dbReference>
<dbReference type="InterPro" id="IPR009003">
    <property type="entry name" value="Peptidase_S1_PA"/>
</dbReference>
<proteinExistence type="predicted"/>
<dbReference type="GO" id="GO:0004252">
    <property type="term" value="F:serine-type endopeptidase activity"/>
    <property type="evidence" value="ECO:0007669"/>
    <property type="project" value="InterPro"/>
</dbReference>
<evidence type="ECO:0000313" key="12">
    <source>
        <dbReference type="Proteomes" id="UP000355283"/>
    </source>
</evidence>
<dbReference type="Proteomes" id="UP000355283">
    <property type="component" value="Unassembled WGS sequence"/>
</dbReference>
<feature type="signal peptide" evidence="9">
    <location>
        <begin position="1"/>
        <end position="25"/>
    </location>
</feature>
<dbReference type="InterPro" id="IPR001314">
    <property type="entry name" value="Peptidase_S1A"/>
</dbReference>
<dbReference type="FunFam" id="2.40.10.10:FF:000068">
    <property type="entry name" value="transmembrane protease serine 2"/>
    <property type="match status" value="1"/>
</dbReference>
<evidence type="ECO:0000256" key="4">
    <source>
        <dbReference type="ARBA" id="ARBA00022801"/>
    </source>
</evidence>
<dbReference type="PROSITE" id="PS50240">
    <property type="entry name" value="TRYPSIN_DOM"/>
    <property type="match status" value="1"/>
</dbReference>
<dbReference type="OrthoDB" id="184823at2759"/>
<comment type="caution">
    <text evidence="11">The sequence shown here is derived from an EMBL/GenBank/DDBJ whole genome shotgun (WGS) entry which is preliminary data.</text>
</comment>
<dbReference type="PROSITE" id="PS00135">
    <property type="entry name" value="TRYPSIN_SER"/>
    <property type="match status" value="1"/>
</dbReference>
<feature type="domain" description="Peptidase S1" evidence="10">
    <location>
        <begin position="60"/>
        <end position="310"/>
    </location>
</feature>
<sequence length="593" mass="62361">MRFTQASSVIMLMVAFGAFLGDNFASSAPTAEDLKAQAPQGPMLPLRPIAQTPFHAPSFIVGGGLADRSDSKWTVALVTDTHGRLFQFCGGTLISPKFVVTAAHCVAAGYDMSAVVGRYQLSDASSGDMIKVVEAFMHPEYDPQTMQGDIAILRLERAVSSDIPTLPLIPPTKAKMVNEGQLVTVLGWGLTEERSQKVDSVKGGLPVQGSGTDVLRAVTLPVVANAKCNEEYRAVTAKDSILDEEVCAGVDRGGLDSCQGDSGGPLTATVNGKTYLFGVVSWGVGCARAKVPGVYTRVSYHADWLASKMLLEVATGSGRGLGAVNVLFAGVNRVAAFSVHIRSLASNALGLTLGFAKGSSSNFNIDESKLSLPASGAVESATVSYKSTRAEVASAEVSLQINEGGKQVGEQTIALTAFALPVADFGKAFPGEWFSGADSGANTWVVDGGEIHSGNTHDAQTNVAMLYLKGSGVLNFKWRSSSEETYDIVYFFLDNEPVDALTGDSGWLSKSLLIEGEEEEEHTVAFAYVKDKSMGKYQDKAFVKDLHFGAMADAGMERFAPILPQGKAGARPAGKVAKGRGLRGSGDDGVVSA</sequence>
<evidence type="ECO:0000256" key="5">
    <source>
        <dbReference type="ARBA" id="ARBA00023026"/>
    </source>
</evidence>
<dbReference type="FunFam" id="2.40.10.10:FF:000002">
    <property type="entry name" value="Transmembrane protease serine"/>
    <property type="match status" value="1"/>
</dbReference>
<dbReference type="EMBL" id="SDOX01000017">
    <property type="protein sequence ID" value="TFJ84927.1"/>
    <property type="molecule type" value="Genomic_DNA"/>
</dbReference>
<dbReference type="PANTHER" id="PTHR24264">
    <property type="entry name" value="TRYPSIN-RELATED"/>
    <property type="match status" value="1"/>
</dbReference>
<gene>
    <name evidence="11" type="ORF">NSK_003957</name>
</gene>
<keyword evidence="4 7" id="KW-0378">Hydrolase</keyword>
<protein>
    <recommendedName>
        <fullName evidence="10">Peptidase S1 domain-containing protein</fullName>
    </recommendedName>
</protein>
<evidence type="ECO:0000256" key="2">
    <source>
        <dbReference type="ARBA" id="ARBA00022525"/>
    </source>
</evidence>
<evidence type="ECO:0000313" key="11">
    <source>
        <dbReference type="EMBL" id="TFJ84927.1"/>
    </source>
</evidence>
<dbReference type="InterPro" id="IPR050127">
    <property type="entry name" value="Serine_Proteases_S1"/>
</dbReference>
<keyword evidence="3 7" id="KW-0645">Protease</keyword>
<dbReference type="PROSITE" id="PS00134">
    <property type="entry name" value="TRYPSIN_HIS"/>
    <property type="match status" value="1"/>
</dbReference>
<dbReference type="PRINTS" id="PR00722">
    <property type="entry name" value="CHYMOTRYPSIN"/>
</dbReference>
<dbReference type="InterPro" id="IPR001254">
    <property type="entry name" value="Trypsin_dom"/>
</dbReference>
<reference evidence="11 12" key="1">
    <citation type="submission" date="2019-01" db="EMBL/GenBank/DDBJ databases">
        <title>Nuclear Genome Assembly of the Microalgal Biofuel strain Nannochloropsis salina CCMP1776.</title>
        <authorList>
            <person name="Hovde B."/>
        </authorList>
    </citation>
    <scope>NUCLEOTIDE SEQUENCE [LARGE SCALE GENOMIC DNA]</scope>
    <source>
        <strain evidence="11 12">CCMP1776</strain>
    </source>
</reference>
<keyword evidence="5" id="KW-0843">Virulence</keyword>
<feature type="chain" id="PRO_5020041337" description="Peptidase S1 domain-containing protein" evidence="9">
    <location>
        <begin position="26"/>
        <end position="593"/>
    </location>
</feature>
<dbReference type="InterPro" id="IPR033116">
    <property type="entry name" value="TRYPSIN_SER"/>
</dbReference>
<evidence type="ECO:0000259" key="10">
    <source>
        <dbReference type="PROSITE" id="PS50240"/>
    </source>
</evidence>
<accession>A0A4D9D3H1</accession>
<dbReference type="InterPro" id="IPR043504">
    <property type="entry name" value="Peptidase_S1_PA_chymotrypsin"/>
</dbReference>
<organism evidence="11 12">
    <name type="scientific">Nannochloropsis salina CCMP1776</name>
    <dbReference type="NCBI Taxonomy" id="1027361"/>
    <lineage>
        <taxon>Eukaryota</taxon>
        <taxon>Sar</taxon>
        <taxon>Stramenopiles</taxon>
        <taxon>Ochrophyta</taxon>
        <taxon>Eustigmatophyceae</taxon>
        <taxon>Eustigmatales</taxon>
        <taxon>Monodopsidaceae</taxon>
        <taxon>Microchloropsis</taxon>
        <taxon>Microchloropsis salina</taxon>
    </lineage>
</organism>
<name>A0A4D9D3H1_9STRA</name>
<feature type="region of interest" description="Disordered" evidence="8">
    <location>
        <begin position="566"/>
        <end position="593"/>
    </location>
</feature>
<dbReference type="PANTHER" id="PTHR24264:SF65">
    <property type="entry name" value="SRCR DOMAIN-CONTAINING PROTEIN"/>
    <property type="match status" value="1"/>
</dbReference>